<dbReference type="Proteomes" id="UP000283616">
    <property type="component" value="Unassembled WGS sequence"/>
</dbReference>
<dbReference type="InterPro" id="IPR050708">
    <property type="entry name" value="T6SS_VgrG/RHS"/>
</dbReference>
<comment type="caution">
    <text evidence="2">The sequence shown here is derived from an EMBL/GenBank/DDBJ whole genome shotgun (WGS) entry which is preliminary data.</text>
</comment>
<dbReference type="RefSeq" id="WP_061472967.1">
    <property type="nucleotide sequence ID" value="NZ_CAXSTA010000010.1"/>
</dbReference>
<accession>A0A139L1G5</accession>
<sequence length="1496" mass="170976">MNTKYLKFMFFLLVYLLIGTQAYAESIDVGSPYGYFKRSFISNTKTSLASDSYGNSNNDVHYRFRINAPTVLLVHHVGSELSNTSMYLLKKTAEDSMYTEICVARDDSQIEETKEIQKYLLPYDGEQEKNLAIILQNQAFICMVLEMGEYDLVCEGSTLTDGVNNGKICTTFSMLQEGMLIDSPIDLGTQGCCFSYDMDAHYNVGFTGKLPVYYRVCLNEPMSINVVARSNALIQAYVYDEQKCEMEHSYDGNITDMGLKAGIYYIYLTGYDKDIYLHTSITGVSVNTGNCIDVPVQITQSSKDGSISFDMSCNTTLYTDNYHGRDTNDMFFVLHSEDSISLQIMIHHFEMIGGLELTLMKGKLGEKTLFTIQQNDDIRLELSSGTYYLICEGVATNGRFGLSIEGKCYKESEQPGPEGPEPMENYSPTISLNYIQTITPMVSNDTISNFSYLSKAVHNIHYFDHLGRPVQEISYKFSPKKQDIVIHHEYDGLGRDSKQWLPVACTNKEAGAFAEQEVVSADARILYADDSAFSYSVYEDSPLNRVIESYGPGQAWQSSGHSNKNNYRINNVEDCCLFLGVGGTRDNPQLLQHGHYLAYELDVIETRDEDGHIKYSFMDKEGQLILSRNVADKDTLDTYYVYDDFGCLCFVLPPKAVDNLVEMSQDILDKYAYQYRYDYRHRCISKKMPDCDWIEQIYDHNNRLLFTQNGEQRKRNEWSFFCMDLLDRQVLTGMYRGTIPNREICDASDIYAVFALDSVNTYYGYRIQCPESILTNKLEILQVNYYDTYDYLKFLHGINKELFYVEDTKYGRLYDNQQEQHCKDLLTGNITLVLGNGQKLYHSYYYDYYRNLIQERHTTVNGKTLVYKSNFNFSGQPIDVCKEYATDAKIQKSYVYDHAGRLTREVSIIGNDTTDFVYCFDEIGRLDSLIRINGSDSLITTNDYNIRGWLTEIDSPFFRQKLHYTDGMGVPCYNGNVSSTTWQNDASTTRGYRFSYDGLSRLKDAIYGEGEGLVNNCNRFNEKVTGYDKMGNILGLKRYGQTAENSYGLIDNLFLTYNGNQLQAVNDDVTSIVSNYNSEFKDGAKQSVEYSYDSNGNLIQDLNKKMIEIQYNCLNLPSRIQFEGGNSIAFLYDANGTKIRTTHIINGVITSTDYCDNAIYENGVLDKLLTGEGYITLSDTVYHYFLRDHQGNNRVVVSQDRTVEEVNHYYPFGGVFASDSSVQPYKYNGKELDRRNGLDWYDYGARMYDPILGRFMATDPLYEMSYSENPYTYCLNNPFNRVDPTGMVSHYNWKTHRYEDENGNEVSWEQVKQEYMPEKESKVERTEDNYSQEISLVNTFLVPWGNAAALHAGLKYTEHPFGKGYFRTKKGKYFSMNIFHQPEGTKLARKAKGLVNSAKGAKDATKIARGLGNVVGVVSTAMSGYLFYNDPSVRNGIDISMGIISFFYWQVGVASFVGSSYYDTSVMNYNQKKENLKNGVNPIMGTFNFQTGRYDF</sequence>
<dbReference type="PANTHER" id="PTHR32305">
    <property type="match status" value="1"/>
</dbReference>
<dbReference type="Pfam" id="PF20041">
    <property type="entry name" value="DUF6443"/>
    <property type="match status" value="1"/>
</dbReference>
<dbReference type="InterPro" id="IPR045619">
    <property type="entry name" value="DUF6443"/>
</dbReference>
<evidence type="ECO:0000313" key="3">
    <source>
        <dbReference type="Proteomes" id="UP000283616"/>
    </source>
</evidence>
<feature type="domain" description="DUF6443" evidence="1">
    <location>
        <begin position="437"/>
        <end position="568"/>
    </location>
</feature>
<reference evidence="2 3" key="1">
    <citation type="submission" date="2018-08" db="EMBL/GenBank/DDBJ databases">
        <title>A genome reference for cultivated species of the human gut microbiota.</title>
        <authorList>
            <person name="Zou Y."/>
            <person name="Xue W."/>
            <person name="Luo G."/>
        </authorList>
    </citation>
    <scope>NUCLEOTIDE SEQUENCE [LARGE SCALE GENOMIC DNA]</scope>
    <source>
        <strain evidence="2 3">AF37-12</strain>
    </source>
</reference>
<evidence type="ECO:0000259" key="1">
    <source>
        <dbReference type="Pfam" id="PF20041"/>
    </source>
</evidence>
<evidence type="ECO:0000313" key="2">
    <source>
        <dbReference type="EMBL" id="RHL64403.1"/>
    </source>
</evidence>
<gene>
    <name evidence="2" type="ORF">DW011_01045</name>
</gene>
<name>A0A139L1G5_BACT4</name>
<dbReference type="EMBL" id="QROV01000001">
    <property type="protein sequence ID" value="RHL64403.1"/>
    <property type="molecule type" value="Genomic_DNA"/>
</dbReference>
<dbReference type="Gene3D" id="2.180.10.10">
    <property type="entry name" value="RHS repeat-associated core"/>
    <property type="match status" value="1"/>
</dbReference>
<protein>
    <submittedName>
        <fullName evidence="2">RHS repeat-associated core domain-containing protein</fullName>
    </submittedName>
</protein>
<dbReference type="InterPro" id="IPR022385">
    <property type="entry name" value="Rhs_assc_core"/>
</dbReference>
<dbReference type="PANTHER" id="PTHR32305:SF15">
    <property type="entry name" value="PROTEIN RHSA-RELATED"/>
    <property type="match status" value="1"/>
</dbReference>
<proteinExistence type="predicted"/>
<dbReference type="NCBIfam" id="TIGR03696">
    <property type="entry name" value="Rhs_assc_core"/>
    <property type="match status" value="1"/>
</dbReference>
<organism evidence="2 3">
    <name type="scientific">Bacteroides thetaiotaomicron</name>
    <dbReference type="NCBI Taxonomy" id="818"/>
    <lineage>
        <taxon>Bacteria</taxon>
        <taxon>Pseudomonadati</taxon>
        <taxon>Bacteroidota</taxon>
        <taxon>Bacteroidia</taxon>
        <taxon>Bacteroidales</taxon>
        <taxon>Bacteroidaceae</taxon>
        <taxon>Bacteroides</taxon>
    </lineage>
</organism>